<keyword evidence="3" id="KW-1185">Reference proteome</keyword>
<proteinExistence type="predicted"/>
<name>A0A087DI39_9BIFI</name>
<organism evidence="2 3">
    <name type="scientific">Bifidobacterium scardovii</name>
    <dbReference type="NCBI Taxonomy" id="158787"/>
    <lineage>
        <taxon>Bacteria</taxon>
        <taxon>Bacillati</taxon>
        <taxon>Actinomycetota</taxon>
        <taxon>Actinomycetes</taxon>
        <taxon>Bifidobacteriales</taxon>
        <taxon>Bifidobacteriaceae</taxon>
        <taxon>Bifidobacterium</taxon>
    </lineage>
</organism>
<feature type="compositionally biased region" description="Polar residues" evidence="1">
    <location>
        <begin position="402"/>
        <end position="417"/>
    </location>
</feature>
<dbReference type="InterPro" id="IPR006944">
    <property type="entry name" value="Phage/GTA_portal"/>
</dbReference>
<evidence type="ECO:0000313" key="3">
    <source>
        <dbReference type="Proteomes" id="UP000029033"/>
    </source>
</evidence>
<dbReference type="eggNOG" id="COG4695">
    <property type="taxonomic scope" value="Bacteria"/>
</dbReference>
<dbReference type="Pfam" id="PF04860">
    <property type="entry name" value="Phage_portal"/>
    <property type="match status" value="1"/>
</dbReference>
<reference evidence="2 3" key="1">
    <citation type="submission" date="2014-03" db="EMBL/GenBank/DDBJ databases">
        <title>Genomics of Bifidobacteria.</title>
        <authorList>
            <person name="Ventura M."/>
            <person name="Milani C."/>
            <person name="Lugli G.A."/>
        </authorList>
    </citation>
    <scope>NUCLEOTIDE SEQUENCE [LARGE SCALE GENOMIC DNA]</scope>
    <source>
        <strain evidence="2 3">LMG 21589</strain>
    </source>
</reference>
<protein>
    <submittedName>
        <fullName evidence="2">PE-PGRS family protein</fullName>
    </submittedName>
</protein>
<dbReference type="Proteomes" id="UP000029033">
    <property type="component" value="Unassembled WGS sequence"/>
</dbReference>
<evidence type="ECO:0000313" key="2">
    <source>
        <dbReference type="EMBL" id="KFI95189.1"/>
    </source>
</evidence>
<gene>
    <name evidence="2" type="ORF">BSCA_1007</name>
</gene>
<feature type="region of interest" description="Disordered" evidence="1">
    <location>
        <begin position="391"/>
        <end position="417"/>
    </location>
</feature>
<dbReference type="STRING" id="158787.BSCA_1007"/>
<sequence length="417" mass="46559">MSILFRRKSAVRDFGPPATVTGKWYVADPGTPLTSETDPWRILSSQPSVRKVTSFIARNVARVPMVAYRHTSQGREKLGPGDELSDLVNDPAGTGPGISRYRFVYDLMMDLLLYDRFASPYMPGRENRFIRWPAIRWQFHTVDGAYNAIDGVTNGNGETIPIETCFWDCGYGSSQGISPILTLRQTLDEYTESVKWRREIWKHGLRMPGYWSQALGEAALTPEARRLLQQELADWLDGGGKEGESPVLRGIEYKDMTGFSPKDAQEVEGRTLSDIEVASAYQVPPEMVGARQGNYASTQAFRDALYRETLGSWFEQLQSAFNKQICDRYFPDCFVEFNLEAALRGSFMEDAVVTSQAVGGPWLSVNEARTDHGRQPLGPEYDEILTQLNTVRGGGDAASPHDTGSQNIGGVNNEQTR</sequence>
<evidence type="ECO:0000256" key="1">
    <source>
        <dbReference type="SAM" id="MobiDB-lite"/>
    </source>
</evidence>
<comment type="caution">
    <text evidence="2">The sequence shown here is derived from an EMBL/GenBank/DDBJ whole genome shotgun (WGS) entry which is preliminary data.</text>
</comment>
<dbReference type="AlphaFoldDB" id="A0A087DI39"/>
<accession>A0A087DI39</accession>
<dbReference type="GeneID" id="85165994"/>
<feature type="region of interest" description="Disordered" evidence="1">
    <location>
        <begin position="72"/>
        <end position="91"/>
    </location>
</feature>
<dbReference type="EMBL" id="JGZO01000004">
    <property type="protein sequence ID" value="KFI95189.1"/>
    <property type="molecule type" value="Genomic_DNA"/>
</dbReference>
<dbReference type="RefSeq" id="WP_033519683.1">
    <property type="nucleotide sequence ID" value="NZ_CAUPKV010000009.1"/>
</dbReference>